<dbReference type="Gene3D" id="2.20.25.240">
    <property type="match status" value="1"/>
</dbReference>
<keyword evidence="1" id="KW-0479">Metal-binding</keyword>
<reference evidence="6 7" key="2">
    <citation type="submission" date="2018-11" db="EMBL/GenBank/DDBJ databases">
        <authorList>
            <consortium name="Pathogen Informatics"/>
        </authorList>
    </citation>
    <scope>NUCLEOTIDE SEQUENCE [LARGE SCALE GENOMIC DNA]</scope>
</reference>
<dbReference type="Proteomes" id="UP000271098">
    <property type="component" value="Unassembled WGS sequence"/>
</dbReference>
<dbReference type="InterPro" id="IPR007588">
    <property type="entry name" value="Znf_FLYWCH"/>
</dbReference>
<evidence type="ECO:0000256" key="3">
    <source>
        <dbReference type="ARBA" id="ARBA00022833"/>
    </source>
</evidence>
<keyword evidence="3" id="KW-0862">Zinc</keyword>
<feature type="region of interest" description="Disordered" evidence="4">
    <location>
        <begin position="218"/>
        <end position="239"/>
    </location>
</feature>
<dbReference type="Pfam" id="PF04500">
    <property type="entry name" value="FLYWCH"/>
    <property type="match status" value="1"/>
</dbReference>
<proteinExistence type="predicted"/>
<gene>
    <name evidence="6" type="ORF">GPUH_LOCUS2621</name>
</gene>
<dbReference type="WBParaSite" id="GPUH_0000262701-mRNA-1">
    <property type="protein sequence ID" value="GPUH_0000262701-mRNA-1"/>
    <property type="gene ID" value="GPUH_0000262701"/>
</dbReference>
<name>A0A183D1N1_9BILA</name>
<accession>A0A183D1N1</accession>
<dbReference type="GO" id="GO:0008270">
    <property type="term" value="F:zinc ion binding"/>
    <property type="evidence" value="ECO:0007669"/>
    <property type="project" value="UniProtKB-KW"/>
</dbReference>
<keyword evidence="2" id="KW-0863">Zinc-finger</keyword>
<evidence type="ECO:0000259" key="5">
    <source>
        <dbReference type="Pfam" id="PF04500"/>
    </source>
</evidence>
<dbReference type="OrthoDB" id="5837039at2759"/>
<feature type="domain" description="FLYWCH-type" evidence="5">
    <location>
        <begin position="89"/>
        <end position="147"/>
    </location>
</feature>
<evidence type="ECO:0000313" key="7">
    <source>
        <dbReference type="Proteomes" id="UP000271098"/>
    </source>
</evidence>
<evidence type="ECO:0000256" key="2">
    <source>
        <dbReference type="ARBA" id="ARBA00022771"/>
    </source>
</evidence>
<evidence type="ECO:0000256" key="1">
    <source>
        <dbReference type="ARBA" id="ARBA00022723"/>
    </source>
</evidence>
<evidence type="ECO:0000313" key="6">
    <source>
        <dbReference type="EMBL" id="VDK35458.1"/>
    </source>
</evidence>
<evidence type="ECO:0000256" key="4">
    <source>
        <dbReference type="SAM" id="MobiDB-lite"/>
    </source>
</evidence>
<organism evidence="8">
    <name type="scientific">Gongylonema pulchrum</name>
    <dbReference type="NCBI Taxonomy" id="637853"/>
    <lineage>
        <taxon>Eukaryota</taxon>
        <taxon>Metazoa</taxon>
        <taxon>Ecdysozoa</taxon>
        <taxon>Nematoda</taxon>
        <taxon>Chromadorea</taxon>
        <taxon>Rhabditida</taxon>
        <taxon>Spirurina</taxon>
        <taxon>Spiruromorpha</taxon>
        <taxon>Spiruroidea</taxon>
        <taxon>Gongylonematidae</taxon>
        <taxon>Gongylonema</taxon>
    </lineage>
</organism>
<evidence type="ECO:0000313" key="8">
    <source>
        <dbReference type="WBParaSite" id="GPUH_0000262701-mRNA-1"/>
    </source>
</evidence>
<dbReference type="EMBL" id="UYRT01004058">
    <property type="protein sequence ID" value="VDK35458.1"/>
    <property type="molecule type" value="Genomic_DNA"/>
</dbReference>
<keyword evidence="7" id="KW-1185">Reference proteome</keyword>
<dbReference type="AlphaFoldDB" id="A0A183D1N1"/>
<sequence length="284" mass="32002">MDLLAQLTGIVKPKEEANSDESNLIIALNSNEQDGIVEESEGNKVNDRVSTKQNFICGQKGRDSGELPRNGIVEMYMRKVPNSGVQIFRSKKGFEKLAYDGYLYNLDKRHQKYVLWRCEMSKKPGYKCSGRVRMTEDFLDTYSPHSHPPNPVKVVADILKARLYAAAEDPTSSSKFLYHEAVHLASFAGSSGLPKLGSMQRVISRKRRHTQKLLEESLSPSNCDLSNEPSTSSAPGETNCSITDFLQTAERLQFLFTPSTGKMQHHDDNIVHFVVTEHCFFRSH</sequence>
<reference evidence="8" key="1">
    <citation type="submission" date="2016-06" db="UniProtKB">
        <authorList>
            <consortium name="WormBaseParasite"/>
        </authorList>
    </citation>
    <scope>IDENTIFICATION</scope>
</reference>
<protein>
    <submittedName>
        <fullName evidence="8">FLYWCH-type domain-containing protein</fullName>
    </submittedName>
</protein>